<sequence length="164" mass="17140">MAFQSCEMVLVRLLSISLHALCWAVPHVHAGPCVRVYALGSVRCCSSVPGPAVLGHAVAPGAGGLQHARVACHVASCLRAWEYEVRTKHVRCGGDGHGNERRAMRAETCKGGGHGGGNSGGGRVLVRDADAESEAVIQAHEVQEAASWHVACGTGAGWSNAEWR</sequence>
<protein>
    <recommendedName>
        <fullName evidence="4">Secreted protein</fullName>
    </recommendedName>
</protein>
<dbReference type="Proteomes" id="UP001221757">
    <property type="component" value="Unassembled WGS sequence"/>
</dbReference>
<evidence type="ECO:0000256" key="1">
    <source>
        <dbReference type="SAM" id="SignalP"/>
    </source>
</evidence>
<keyword evidence="3" id="KW-1185">Reference proteome</keyword>
<gene>
    <name evidence="2" type="ORF">B0H17DRAFT_1123784</name>
</gene>
<dbReference type="AlphaFoldDB" id="A0AAD7H302"/>
<evidence type="ECO:0000313" key="3">
    <source>
        <dbReference type="Proteomes" id="UP001221757"/>
    </source>
</evidence>
<reference evidence="2" key="1">
    <citation type="submission" date="2023-03" db="EMBL/GenBank/DDBJ databases">
        <title>Massive genome expansion in bonnet fungi (Mycena s.s.) driven by repeated elements and novel gene families across ecological guilds.</title>
        <authorList>
            <consortium name="Lawrence Berkeley National Laboratory"/>
            <person name="Harder C.B."/>
            <person name="Miyauchi S."/>
            <person name="Viragh M."/>
            <person name="Kuo A."/>
            <person name="Thoen E."/>
            <person name="Andreopoulos B."/>
            <person name="Lu D."/>
            <person name="Skrede I."/>
            <person name="Drula E."/>
            <person name="Henrissat B."/>
            <person name="Morin E."/>
            <person name="Kohler A."/>
            <person name="Barry K."/>
            <person name="LaButti K."/>
            <person name="Morin E."/>
            <person name="Salamov A."/>
            <person name="Lipzen A."/>
            <person name="Mereny Z."/>
            <person name="Hegedus B."/>
            <person name="Baldrian P."/>
            <person name="Stursova M."/>
            <person name="Weitz H."/>
            <person name="Taylor A."/>
            <person name="Grigoriev I.V."/>
            <person name="Nagy L.G."/>
            <person name="Martin F."/>
            <person name="Kauserud H."/>
        </authorList>
    </citation>
    <scope>NUCLEOTIDE SEQUENCE</scope>
    <source>
        <strain evidence="2">CBHHK067</strain>
    </source>
</reference>
<accession>A0AAD7H302</accession>
<evidence type="ECO:0008006" key="4">
    <source>
        <dbReference type="Google" id="ProtNLM"/>
    </source>
</evidence>
<organism evidence="2 3">
    <name type="scientific">Mycena rosella</name>
    <name type="common">Pink bonnet</name>
    <name type="synonym">Agaricus rosellus</name>
    <dbReference type="NCBI Taxonomy" id="1033263"/>
    <lineage>
        <taxon>Eukaryota</taxon>
        <taxon>Fungi</taxon>
        <taxon>Dikarya</taxon>
        <taxon>Basidiomycota</taxon>
        <taxon>Agaricomycotina</taxon>
        <taxon>Agaricomycetes</taxon>
        <taxon>Agaricomycetidae</taxon>
        <taxon>Agaricales</taxon>
        <taxon>Marasmiineae</taxon>
        <taxon>Mycenaceae</taxon>
        <taxon>Mycena</taxon>
    </lineage>
</organism>
<proteinExistence type="predicted"/>
<evidence type="ECO:0000313" key="2">
    <source>
        <dbReference type="EMBL" id="KAJ7710665.1"/>
    </source>
</evidence>
<feature type="signal peptide" evidence="1">
    <location>
        <begin position="1"/>
        <end position="30"/>
    </location>
</feature>
<name>A0AAD7H302_MYCRO</name>
<feature type="chain" id="PRO_5042101814" description="Secreted protein" evidence="1">
    <location>
        <begin position="31"/>
        <end position="164"/>
    </location>
</feature>
<comment type="caution">
    <text evidence="2">The sequence shown here is derived from an EMBL/GenBank/DDBJ whole genome shotgun (WGS) entry which is preliminary data.</text>
</comment>
<dbReference type="EMBL" id="JARKIE010000001">
    <property type="protein sequence ID" value="KAJ7710665.1"/>
    <property type="molecule type" value="Genomic_DNA"/>
</dbReference>
<keyword evidence="1" id="KW-0732">Signal</keyword>